<accession>A0A6V7M9I4</accession>
<dbReference type="InterPro" id="IPR006133">
    <property type="entry name" value="DNA-dir_DNA_pol_B_exonuc"/>
</dbReference>
<evidence type="ECO:0000256" key="4">
    <source>
        <dbReference type="ARBA" id="ARBA00022695"/>
    </source>
</evidence>
<feature type="domain" description="DNA-directed DNA polymerase family B multifunctional" evidence="6">
    <location>
        <begin position="472"/>
        <end position="883"/>
    </location>
</feature>
<dbReference type="SUPFAM" id="SSF56672">
    <property type="entry name" value="DNA/RNA polymerases"/>
    <property type="match status" value="1"/>
</dbReference>
<dbReference type="GO" id="GO:0003697">
    <property type="term" value="F:single-stranded DNA binding"/>
    <property type="evidence" value="ECO:0007669"/>
    <property type="project" value="TreeGrafter"/>
</dbReference>
<reference evidence="8" key="1">
    <citation type="submission" date="2020-07" db="EMBL/GenBank/DDBJ databases">
        <authorList>
            <person name="Ferguson B K."/>
        </authorList>
    </citation>
    <scope>NUCLEOTIDE SEQUENCE</scope>
    <source>
        <strain evidence="8">L06</strain>
    </source>
</reference>
<evidence type="ECO:0000256" key="2">
    <source>
        <dbReference type="ARBA" id="ARBA00012417"/>
    </source>
</evidence>
<dbReference type="EMBL" id="CADCXW020000348">
    <property type="protein sequence ID" value="CAD1584939.1"/>
    <property type="molecule type" value="Genomic_DNA"/>
</dbReference>
<evidence type="ECO:0000313" key="8">
    <source>
        <dbReference type="EMBL" id="CAD1584939.1"/>
    </source>
</evidence>
<dbReference type="Pfam" id="PF03104">
    <property type="entry name" value="DNA_pol_B_exo1"/>
    <property type="match status" value="1"/>
</dbReference>
<dbReference type="GO" id="GO:0003682">
    <property type="term" value="F:chromatin binding"/>
    <property type="evidence" value="ECO:0007669"/>
    <property type="project" value="TreeGrafter"/>
</dbReference>
<dbReference type="GO" id="GO:1902975">
    <property type="term" value="P:mitotic DNA replication initiation"/>
    <property type="evidence" value="ECO:0007669"/>
    <property type="project" value="TreeGrafter"/>
</dbReference>
<dbReference type="Gene3D" id="3.30.70.2820">
    <property type="match status" value="1"/>
</dbReference>
<dbReference type="GO" id="GO:0006273">
    <property type="term" value="P:lagging strand elongation"/>
    <property type="evidence" value="ECO:0007669"/>
    <property type="project" value="TreeGrafter"/>
</dbReference>
<dbReference type="InterPro" id="IPR012337">
    <property type="entry name" value="RNaseH-like_sf"/>
</dbReference>
<dbReference type="Gene3D" id="1.10.132.60">
    <property type="entry name" value="DNA polymerase family B, C-terminal domain"/>
    <property type="match status" value="1"/>
</dbReference>
<comment type="similarity">
    <text evidence="1">Belongs to the DNA polymerase type-B family.</text>
</comment>
<dbReference type="InterPro" id="IPR006134">
    <property type="entry name" value="DNA-dir_DNA_pol_B_multi_dom"/>
</dbReference>
<dbReference type="EC" id="2.7.7.7" evidence="2"/>
<evidence type="ECO:0000259" key="6">
    <source>
        <dbReference type="Pfam" id="PF00136"/>
    </source>
</evidence>
<dbReference type="Gene3D" id="2.40.50.730">
    <property type="match status" value="1"/>
</dbReference>
<dbReference type="GO" id="GO:0005658">
    <property type="term" value="C:alpha DNA polymerase:primase complex"/>
    <property type="evidence" value="ECO:0007669"/>
    <property type="project" value="TreeGrafter"/>
</dbReference>
<feature type="domain" description="DNA-directed DNA polymerase family B exonuclease" evidence="7">
    <location>
        <begin position="144"/>
        <end position="319"/>
    </location>
</feature>
<dbReference type="GO" id="GO:0003887">
    <property type="term" value="F:DNA-directed DNA polymerase activity"/>
    <property type="evidence" value="ECO:0007669"/>
    <property type="project" value="UniProtKB-KW"/>
</dbReference>
<dbReference type="Gene3D" id="3.90.1600.10">
    <property type="entry name" value="Palm domain of DNA polymerase"/>
    <property type="match status" value="2"/>
</dbReference>
<keyword evidence="4" id="KW-0548">Nucleotidyltransferase</keyword>
<dbReference type="NCBIfam" id="TIGR00592">
    <property type="entry name" value="pol2"/>
    <property type="match status" value="1"/>
</dbReference>
<dbReference type="GO" id="GO:0003688">
    <property type="term" value="F:DNA replication origin binding"/>
    <property type="evidence" value="ECO:0007669"/>
    <property type="project" value="TreeGrafter"/>
</dbReference>
<dbReference type="InterPro" id="IPR043502">
    <property type="entry name" value="DNA/RNA_pol_sf"/>
</dbReference>
<evidence type="ECO:0000256" key="5">
    <source>
        <dbReference type="ARBA" id="ARBA00022932"/>
    </source>
</evidence>
<dbReference type="Pfam" id="PF00136">
    <property type="entry name" value="DNA_pol_B"/>
    <property type="match status" value="1"/>
</dbReference>
<dbReference type="AlphaFoldDB" id="A0A6V7M9I4"/>
<protein>
    <recommendedName>
        <fullName evidence="2">DNA-directed DNA polymerase</fullName>
        <ecNumber evidence="2">2.7.7.7</ecNumber>
    </recommendedName>
</protein>
<organism evidence="8">
    <name type="scientific">Bracon brevicornis</name>
    <dbReference type="NCBI Taxonomy" id="1563983"/>
    <lineage>
        <taxon>Eukaryota</taxon>
        <taxon>Metazoa</taxon>
        <taxon>Ecdysozoa</taxon>
        <taxon>Arthropoda</taxon>
        <taxon>Hexapoda</taxon>
        <taxon>Insecta</taxon>
        <taxon>Pterygota</taxon>
        <taxon>Neoptera</taxon>
        <taxon>Endopterygota</taxon>
        <taxon>Hymenoptera</taxon>
        <taxon>Apocrita</taxon>
        <taxon>Ichneumonoidea</taxon>
        <taxon>Braconidae</taxon>
        <taxon>Braconinae</taxon>
        <taxon>Bracon</taxon>
    </lineage>
</organism>
<dbReference type="InterPro" id="IPR006172">
    <property type="entry name" value="DNA-dir_DNA_pol_B"/>
</dbReference>
<name>A0A6V7M9I4_9HYME</name>
<dbReference type="PANTHER" id="PTHR45861:SF1">
    <property type="entry name" value="DNA POLYMERASE ALPHA CATALYTIC SUBUNIT"/>
    <property type="match status" value="1"/>
</dbReference>
<dbReference type="SMART" id="SM00486">
    <property type="entry name" value="POLBc"/>
    <property type="match status" value="1"/>
</dbReference>
<dbReference type="GO" id="GO:0000166">
    <property type="term" value="F:nucleotide binding"/>
    <property type="evidence" value="ECO:0007669"/>
    <property type="project" value="InterPro"/>
</dbReference>
<keyword evidence="5" id="KW-0239">DNA-directed DNA polymerase</keyword>
<proteinExistence type="inferred from homology"/>
<dbReference type="SUPFAM" id="SSF53098">
    <property type="entry name" value="Ribonuclease H-like"/>
    <property type="match status" value="1"/>
</dbReference>
<evidence type="ECO:0000256" key="1">
    <source>
        <dbReference type="ARBA" id="ARBA00005755"/>
    </source>
</evidence>
<dbReference type="InterPro" id="IPR036397">
    <property type="entry name" value="RNaseH_sf"/>
</dbReference>
<dbReference type="GO" id="GO:0006272">
    <property type="term" value="P:leading strand elongation"/>
    <property type="evidence" value="ECO:0007669"/>
    <property type="project" value="TreeGrafter"/>
</dbReference>
<dbReference type="PANTHER" id="PTHR45861">
    <property type="entry name" value="DNA POLYMERASE ALPHA CATALYTIC SUBUNIT"/>
    <property type="match status" value="1"/>
</dbReference>
<gene>
    <name evidence="8" type="ORF">BBRV_LOCUS127109</name>
</gene>
<dbReference type="PRINTS" id="PR00106">
    <property type="entry name" value="DNAPOLB"/>
</dbReference>
<sequence length="1127" mass="130018">MASNLQRNANPPNPNFSSESTEEYFYYIDAHVSQLQTNTVKLFGKLFNESQNQWLSCCVNVHNIKKCLYVRPKESDGDFQLVEQWLKRGPSGVPVQDYQLDYVYKKDLCHTKDPGKKIKFIRFQYRRLDRFTEKWNPPSNIVLYGESSTALERLLTEKGIKRPGWLAISLPCYRKFCDNTTWCQVEIDCRDLTYVSLPDINQVPLKDPPIVATTIQISLSDSTPAGSTNQPEIVMIGMKTMKNLKPNGCQSGASLSEESFFITKPSNSNSQDWSDGINEKLSNNETTTILIHHDEKSLLDEFLRKLHSLQPDIIIIYEGPHLINLIISKLVKYTDCKMNSSQISRYKAASLINFDSFKCKTKYGLRNLLKRPMCYLQDSIREVWSKHRRDDIDTVCHKILGTSIGDMKPVAVSKVPVIYQSKDDIGSFVEHTIFETRTINDLVMKVNILPLAFELCAITGYTLSGNLLFSRLERSEYLLCHAYYKKDYVIPDRVKISSERQKFEGGLALEASIGLHDKIAVLIDFNSLYPSIIQEYNLCFSTMPGVRNLGPTDRKIPNHEVPPGVLPREIEKIIESRREAKKSMKEATSPEIKFQHNIKQLSLKLIANSICGCFGASAFRFYALNLAAMITALGRDILLRTRNFVETRGYEVLFGVTDSLMINTGVTDYEAAKDIAAGIINSVNAQYNYIKIDIDSVLRHVIILNRTQYRFSAIEMTPEGEKKLRIGTKGLAEKPPYTCQLIDDAIEFLDRKLLNDSSHDEKIDAIREYLQDVAQTIIRGDVENTLKYFIIKKKLPDDVENIQRNKKAEIQAAIRYNRNVARNPIYKLRKGDYVEFTIRLTGQQKSFEERAIPQFLNAESIKFPFDLEYYIFQALIPIITKYYKHIPGLTDEFIAASLGMLSEYTSYKSTSKYKARNRHACNNINSLNSNTPGSTKTNEPFVFPCASCQYNVEMHDFWITHNNSKFPCLQLCPKCGATGWCRYLQKFLPSLNSEINKWCKLFHEGRQYICEDNYCKETIFSRACEYQKHGRRFLTSFERHFLEQFAYWLDIFDIDGQPMYLRDTVDPIITEMYRYLKNEIERAIRNNIPIIDLDFSTIESTDMLSYLEDDEMPSFKSFDNWRFPQDA</sequence>
<keyword evidence="3" id="KW-0808">Transferase</keyword>
<dbReference type="InterPro" id="IPR023211">
    <property type="entry name" value="DNA_pol_palm_dom_sf"/>
</dbReference>
<dbReference type="InterPro" id="IPR042087">
    <property type="entry name" value="DNA_pol_B_thumb"/>
</dbReference>
<evidence type="ECO:0000259" key="7">
    <source>
        <dbReference type="Pfam" id="PF03104"/>
    </source>
</evidence>
<evidence type="ECO:0000256" key="3">
    <source>
        <dbReference type="ARBA" id="ARBA00022679"/>
    </source>
</evidence>
<dbReference type="Gene3D" id="3.30.420.10">
    <property type="entry name" value="Ribonuclease H-like superfamily/Ribonuclease H"/>
    <property type="match status" value="1"/>
</dbReference>